<dbReference type="SUPFAM" id="SSF81383">
    <property type="entry name" value="F-box domain"/>
    <property type="match status" value="1"/>
</dbReference>
<dbReference type="SMART" id="SM00256">
    <property type="entry name" value="FBOX"/>
    <property type="match status" value="1"/>
</dbReference>
<dbReference type="AlphaFoldDB" id="A0A6A5XQM6"/>
<organism evidence="3 4">
    <name type="scientific">Aaosphaeria arxii CBS 175.79</name>
    <dbReference type="NCBI Taxonomy" id="1450172"/>
    <lineage>
        <taxon>Eukaryota</taxon>
        <taxon>Fungi</taxon>
        <taxon>Dikarya</taxon>
        <taxon>Ascomycota</taxon>
        <taxon>Pezizomycotina</taxon>
        <taxon>Dothideomycetes</taxon>
        <taxon>Pleosporomycetidae</taxon>
        <taxon>Pleosporales</taxon>
        <taxon>Pleosporales incertae sedis</taxon>
        <taxon>Aaosphaeria</taxon>
    </lineage>
</organism>
<dbReference type="Proteomes" id="UP000799778">
    <property type="component" value="Unassembled WGS sequence"/>
</dbReference>
<protein>
    <recommendedName>
        <fullName evidence="2">F-box domain-containing protein</fullName>
    </recommendedName>
</protein>
<keyword evidence="4" id="KW-1185">Reference proteome</keyword>
<dbReference type="InterPro" id="IPR001810">
    <property type="entry name" value="F-box_dom"/>
</dbReference>
<reference evidence="3" key="1">
    <citation type="journal article" date="2020" name="Stud. Mycol.">
        <title>101 Dothideomycetes genomes: a test case for predicting lifestyles and emergence of pathogens.</title>
        <authorList>
            <person name="Haridas S."/>
            <person name="Albert R."/>
            <person name="Binder M."/>
            <person name="Bloem J."/>
            <person name="Labutti K."/>
            <person name="Salamov A."/>
            <person name="Andreopoulos B."/>
            <person name="Baker S."/>
            <person name="Barry K."/>
            <person name="Bills G."/>
            <person name="Bluhm B."/>
            <person name="Cannon C."/>
            <person name="Castanera R."/>
            <person name="Culley D."/>
            <person name="Daum C."/>
            <person name="Ezra D."/>
            <person name="Gonzalez J."/>
            <person name="Henrissat B."/>
            <person name="Kuo A."/>
            <person name="Liang C."/>
            <person name="Lipzen A."/>
            <person name="Lutzoni F."/>
            <person name="Magnuson J."/>
            <person name="Mondo S."/>
            <person name="Nolan M."/>
            <person name="Ohm R."/>
            <person name="Pangilinan J."/>
            <person name="Park H.-J."/>
            <person name="Ramirez L."/>
            <person name="Alfaro M."/>
            <person name="Sun H."/>
            <person name="Tritt A."/>
            <person name="Yoshinaga Y."/>
            <person name="Zwiers L.-H."/>
            <person name="Turgeon B."/>
            <person name="Goodwin S."/>
            <person name="Spatafora J."/>
            <person name="Crous P."/>
            <person name="Grigoriev I."/>
        </authorList>
    </citation>
    <scope>NUCLEOTIDE SEQUENCE</scope>
    <source>
        <strain evidence="3">CBS 175.79</strain>
    </source>
</reference>
<dbReference type="OrthoDB" id="5359231at2759"/>
<dbReference type="PROSITE" id="PS50181">
    <property type="entry name" value="FBOX"/>
    <property type="match status" value="1"/>
</dbReference>
<dbReference type="EMBL" id="ML978070">
    <property type="protein sequence ID" value="KAF2015061.1"/>
    <property type="molecule type" value="Genomic_DNA"/>
</dbReference>
<name>A0A6A5XQM6_9PLEO</name>
<accession>A0A6A5XQM6</accession>
<feature type="region of interest" description="Disordered" evidence="1">
    <location>
        <begin position="368"/>
        <end position="423"/>
    </location>
</feature>
<dbReference type="InterPro" id="IPR036047">
    <property type="entry name" value="F-box-like_dom_sf"/>
</dbReference>
<dbReference type="GeneID" id="54279529"/>
<evidence type="ECO:0000259" key="2">
    <source>
        <dbReference type="PROSITE" id="PS50181"/>
    </source>
</evidence>
<feature type="domain" description="F-box" evidence="2">
    <location>
        <begin position="2"/>
        <end position="48"/>
    </location>
</feature>
<evidence type="ECO:0000256" key="1">
    <source>
        <dbReference type="SAM" id="MobiDB-lite"/>
    </source>
</evidence>
<dbReference type="RefSeq" id="XP_033383400.1">
    <property type="nucleotide sequence ID" value="XM_033522132.1"/>
</dbReference>
<feature type="compositionally biased region" description="Low complexity" evidence="1">
    <location>
        <begin position="369"/>
        <end position="392"/>
    </location>
</feature>
<proteinExistence type="predicted"/>
<evidence type="ECO:0000313" key="3">
    <source>
        <dbReference type="EMBL" id="KAF2015061.1"/>
    </source>
</evidence>
<sequence>MPISLEELPYDVLYYITEDLNLDDTVNLCHTCHQLRTLLDESTLCRKTVERHAPGSKEAQLARNGDITYGEAMKSIHSRRNAFSRALPYSARIVDQGMSFTYRQGILCVLDGDVVRVTGVHDSAQPYEIDISRAIKTPYNSPTGGPWKSSSSNPEINILAYSDHVLVLHCERKGRSSSARLWIISTKPGLADDERLLRDISLESSFKIFARCSEKFVYYGTYSGTGNSGHHEWEIFGVSLEQEQTCKPLQLEDFYGTDVGSTIAFEIHNGYFYAVSNQTSFDVEEVDWTSFYHVIRFPVDTPVPEAMDINPRVYRRQHAEGPIHDSWLDLTIQVDEKTNEPIIVEARREWRKGSSRQLRTFYMTEIEFDPSSTSGPESSASSSNTGAADGSAPPLLPLDDPYTHLVGSSDRPNYAPEQSRDDWQVHPEFAPSNTYTRSFILARTKFKGYNSSAQSFIDLVEDHDCCSTIPGSCLRIRVGSRHEAPPPAPLMAQCMAAAASGKDEKQPASASASAALDSTVTPAATTRYTYPEIQMWPPRPSRCKCSARLHRILNPDPLVLLGGGGGGSSDNDGSSSSAGQQRCVAAAVMDERSLIYLVKPARSYSGDAGERGVLVLISFDERIRCPTAASPSSGMDGMEGILGGGQRGDAQREWRYRDGGERRQCCREGVCE</sequence>
<evidence type="ECO:0000313" key="4">
    <source>
        <dbReference type="Proteomes" id="UP000799778"/>
    </source>
</evidence>
<gene>
    <name evidence="3" type="ORF">BU24DRAFT_227785</name>
</gene>